<dbReference type="Proteomes" id="UP000694395">
    <property type="component" value="Chromosome 18"/>
</dbReference>
<accession>A0A8K9UNP2</accession>
<dbReference type="PANTHER" id="PTHR46599:SF3">
    <property type="entry name" value="PIGGYBAC TRANSPOSABLE ELEMENT-DERIVED PROTEIN 4"/>
    <property type="match status" value="1"/>
</dbReference>
<keyword evidence="2" id="KW-0732">Signal</keyword>
<evidence type="ECO:0000259" key="3">
    <source>
        <dbReference type="Pfam" id="PF13843"/>
    </source>
</evidence>
<reference evidence="4" key="3">
    <citation type="submission" date="2025-09" db="UniProtKB">
        <authorList>
            <consortium name="Ensembl"/>
        </authorList>
    </citation>
    <scope>IDENTIFICATION</scope>
</reference>
<evidence type="ECO:0000256" key="2">
    <source>
        <dbReference type="SAM" id="SignalP"/>
    </source>
</evidence>
<dbReference type="AlphaFoldDB" id="A0A8K9UNP2"/>
<feature type="chain" id="PRO_5035473650" description="PiggyBac transposable element-derived protein domain-containing protein" evidence="2">
    <location>
        <begin position="22"/>
        <end position="387"/>
    </location>
</feature>
<proteinExistence type="predicted"/>
<feature type="signal peptide" evidence="2">
    <location>
        <begin position="1"/>
        <end position="21"/>
    </location>
</feature>
<keyword evidence="5" id="KW-1185">Reference proteome</keyword>
<reference evidence="4" key="1">
    <citation type="submission" date="2020-07" db="EMBL/GenBank/DDBJ databases">
        <title>A long reads based de novo assembly of the rainbow trout Arlee double haploid line genome.</title>
        <authorList>
            <person name="Gao G."/>
            <person name="Palti Y."/>
        </authorList>
    </citation>
    <scope>NUCLEOTIDE SEQUENCE [LARGE SCALE GENOMIC DNA]</scope>
</reference>
<organism evidence="4 5">
    <name type="scientific">Oncorhynchus mykiss</name>
    <name type="common">Rainbow trout</name>
    <name type="synonym">Salmo gairdneri</name>
    <dbReference type="NCBI Taxonomy" id="8022"/>
    <lineage>
        <taxon>Eukaryota</taxon>
        <taxon>Metazoa</taxon>
        <taxon>Chordata</taxon>
        <taxon>Craniata</taxon>
        <taxon>Vertebrata</taxon>
        <taxon>Euteleostomi</taxon>
        <taxon>Actinopterygii</taxon>
        <taxon>Neopterygii</taxon>
        <taxon>Teleostei</taxon>
        <taxon>Protacanthopterygii</taxon>
        <taxon>Salmoniformes</taxon>
        <taxon>Salmonidae</taxon>
        <taxon>Salmoninae</taxon>
        <taxon>Oncorhynchus</taxon>
    </lineage>
</organism>
<evidence type="ECO:0000313" key="4">
    <source>
        <dbReference type="Ensembl" id="ENSOMYP00000114146.1"/>
    </source>
</evidence>
<evidence type="ECO:0000256" key="1">
    <source>
        <dbReference type="SAM" id="MobiDB-lite"/>
    </source>
</evidence>
<name>A0A8K9UNP2_ONCMY</name>
<dbReference type="GeneTree" id="ENSGT00940000163467"/>
<feature type="domain" description="PiggyBac transposable element-derived protein" evidence="3">
    <location>
        <begin position="2"/>
        <end position="325"/>
    </location>
</feature>
<protein>
    <recommendedName>
        <fullName evidence="3">PiggyBac transposable element-derived protein domain-containing protein</fullName>
    </recommendedName>
</protein>
<dbReference type="PANTHER" id="PTHR46599">
    <property type="entry name" value="PIGGYBAC TRANSPOSABLE ELEMENT-DERIVED PROTEIN 4"/>
    <property type="match status" value="1"/>
</dbReference>
<feature type="compositionally biased region" description="Basic and acidic residues" evidence="1">
    <location>
        <begin position="376"/>
        <end position="387"/>
    </location>
</feature>
<evidence type="ECO:0000313" key="5">
    <source>
        <dbReference type="Proteomes" id="UP000694395"/>
    </source>
</evidence>
<dbReference type="InterPro" id="IPR029526">
    <property type="entry name" value="PGBD"/>
</dbReference>
<dbReference type="Pfam" id="PF13843">
    <property type="entry name" value="DDE_Tnp_1_7"/>
    <property type="match status" value="1"/>
</dbReference>
<reference evidence="4" key="2">
    <citation type="submission" date="2025-08" db="UniProtKB">
        <authorList>
            <consortium name="Ensembl"/>
        </authorList>
    </citation>
    <scope>IDENTIFICATION</scope>
</reference>
<feature type="region of interest" description="Disordered" evidence="1">
    <location>
        <begin position="362"/>
        <end position="387"/>
    </location>
</feature>
<sequence length="387" mass="44470">MNEFYKFIGLVLFTALVKTRAISDYWKTNSIFSIPFPATVMNRDRYRIIAWNIHMRDPDEDAINDSKKGTPEYDRLFRLKALMNDIRHACLSCFHPHRNLAVDERMVASKLRNGLIEYIMSKLTKYGFKIFVLADASNGYTVDYAVYIGKNTFPVGFGMSYDAVMSLVRPSILGSGHHVYLDNYFSSPKRFKDLFDMEMGACGTLRKGRLGFPRSEENALTKKSPGGSLRWIRDGSLLFVKWKDAREVSMGSTIHQAYGGETIKRKHKGKSHESIPVPTPILEYNKNIVDLSDQLITYFSAQRKTIKWYRTLFYHFVDIATTNSYIIHKDLCKVNKMQPMTHKEFTQVLVAQLCQVSIESRSKPKNMRHTPVPIKRVADKSKRSSAG</sequence>
<dbReference type="Ensembl" id="ENSOMYT00000160061.1">
    <property type="protein sequence ID" value="ENSOMYP00000114146.1"/>
    <property type="gene ID" value="ENSOMYG00000048249.1"/>
</dbReference>